<gene>
    <name evidence="9" type="ORF">LARSCL_LOCUS2191</name>
</gene>
<name>A0AAV1Z0Q4_9ARAC</name>
<proteinExistence type="inferred from homology"/>
<dbReference type="GO" id="GO:0005789">
    <property type="term" value="C:endoplasmic reticulum membrane"/>
    <property type="evidence" value="ECO:0007669"/>
    <property type="project" value="InterPro"/>
</dbReference>
<feature type="transmembrane region" description="Helical" evidence="8">
    <location>
        <begin position="189"/>
        <end position="211"/>
    </location>
</feature>
<evidence type="ECO:0000256" key="1">
    <source>
        <dbReference type="ARBA" id="ARBA00004141"/>
    </source>
</evidence>
<evidence type="ECO:0000256" key="6">
    <source>
        <dbReference type="ARBA" id="ARBA00023180"/>
    </source>
</evidence>
<keyword evidence="5 8" id="KW-0472">Membrane</keyword>
<dbReference type="InterPro" id="IPR018469">
    <property type="entry name" value="Dual_oxidase_maturation_fac"/>
</dbReference>
<feature type="region of interest" description="Disordered" evidence="7">
    <location>
        <begin position="280"/>
        <end position="303"/>
    </location>
</feature>
<comment type="subcellular location">
    <subcellularLocation>
        <location evidence="1">Membrane</location>
        <topology evidence="1">Multi-pass membrane protein</topology>
    </subcellularLocation>
</comment>
<dbReference type="AlphaFoldDB" id="A0AAV1Z0Q4"/>
<organism evidence="9 10">
    <name type="scientific">Larinioides sclopetarius</name>
    <dbReference type="NCBI Taxonomy" id="280406"/>
    <lineage>
        <taxon>Eukaryota</taxon>
        <taxon>Metazoa</taxon>
        <taxon>Ecdysozoa</taxon>
        <taxon>Arthropoda</taxon>
        <taxon>Chelicerata</taxon>
        <taxon>Arachnida</taxon>
        <taxon>Araneae</taxon>
        <taxon>Araneomorphae</taxon>
        <taxon>Entelegynae</taxon>
        <taxon>Araneoidea</taxon>
        <taxon>Araneidae</taxon>
        <taxon>Larinioides</taxon>
    </lineage>
</organism>
<evidence type="ECO:0000256" key="4">
    <source>
        <dbReference type="ARBA" id="ARBA00022989"/>
    </source>
</evidence>
<dbReference type="PANTHER" id="PTHR31158">
    <property type="entry name" value="DUAL OXIDASE 2"/>
    <property type="match status" value="1"/>
</dbReference>
<keyword evidence="6" id="KW-0325">Glycoprotein</keyword>
<feature type="transmembrane region" description="Helical" evidence="8">
    <location>
        <begin position="148"/>
        <end position="168"/>
    </location>
</feature>
<sequence>MGNGAFQAFREPGQPTYYGENRWPVTADTVVYGILYGFLTIAFCFYLTIIGIRGADRLYIFVRVTISLFIGAVILTGKLNREYRAAQSKGLPYPILWAVEYFTIDEGNFRYGRYYRLAGWYCHVAMWMAFPLWLLSNILFFMVIRYGAYFLSLTGGCLLLSNVLFASVRNAVPADLRFQSKALVLHYDWCFWLVLFTGLLCEVLTIMILFMDLRFPEEIAIFFGIDILQDYEDYYADPAELGLVPPKVIAGTSEDAEGSFLRRSSQQEVCALRKRTASSRFQRSSQRRPLPTPRDTERLIKGQTKRASELPVYENLNLTRYGSIGGVLEK</sequence>
<keyword evidence="3 8" id="KW-0812">Transmembrane</keyword>
<evidence type="ECO:0000256" key="5">
    <source>
        <dbReference type="ARBA" id="ARBA00023136"/>
    </source>
</evidence>
<keyword evidence="10" id="KW-1185">Reference proteome</keyword>
<feature type="transmembrane region" description="Helical" evidence="8">
    <location>
        <begin position="30"/>
        <end position="52"/>
    </location>
</feature>
<evidence type="ECO:0000256" key="8">
    <source>
        <dbReference type="SAM" id="Phobius"/>
    </source>
</evidence>
<comment type="caution">
    <text evidence="9">The sequence shown here is derived from an EMBL/GenBank/DDBJ whole genome shotgun (WGS) entry which is preliminary data.</text>
</comment>
<evidence type="ECO:0000313" key="10">
    <source>
        <dbReference type="Proteomes" id="UP001497382"/>
    </source>
</evidence>
<evidence type="ECO:0000256" key="2">
    <source>
        <dbReference type="ARBA" id="ARBA00009816"/>
    </source>
</evidence>
<comment type="similarity">
    <text evidence="2">Belongs to the DUOXA family.</text>
</comment>
<evidence type="ECO:0000256" key="3">
    <source>
        <dbReference type="ARBA" id="ARBA00022692"/>
    </source>
</evidence>
<accession>A0AAV1Z0Q4</accession>
<feature type="transmembrane region" description="Helical" evidence="8">
    <location>
        <begin position="58"/>
        <end position="79"/>
    </location>
</feature>
<dbReference type="PANTHER" id="PTHR31158:SF1">
    <property type="entry name" value="DOXA1 FACTOR-RELATED"/>
    <property type="match status" value="1"/>
</dbReference>
<reference evidence="9 10" key="1">
    <citation type="submission" date="2024-04" db="EMBL/GenBank/DDBJ databases">
        <authorList>
            <person name="Rising A."/>
            <person name="Reimegard J."/>
            <person name="Sonavane S."/>
            <person name="Akerstrom W."/>
            <person name="Nylinder S."/>
            <person name="Hedman E."/>
            <person name="Kallberg Y."/>
        </authorList>
    </citation>
    <scope>NUCLEOTIDE SEQUENCE [LARGE SCALE GENOMIC DNA]</scope>
</reference>
<dbReference type="Pfam" id="PF10204">
    <property type="entry name" value="DuoxA"/>
    <property type="match status" value="1"/>
</dbReference>
<keyword evidence="4 8" id="KW-1133">Transmembrane helix</keyword>
<dbReference type="GO" id="GO:0015031">
    <property type="term" value="P:protein transport"/>
    <property type="evidence" value="ECO:0007669"/>
    <property type="project" value="InterPro"/>
</dbReference>
<evidence type="ECO:0000256" key="7">
    <source>
        <dbReference type="SAM" id="MobiDB-lite"/>
    </source>
</evidence>
<evidence type="ECO:0000313" key="9">
    <source>
        <dbReference type="EMBL" id="CAL1264850.1"/>
    </source>
</evidence>
<dbReference type="Proteomes" id="UP001497382">
    <property type="component" value="Unassembled WGS sequence"/>
</dbReference>
<feature type="transmembrane region" description="Helical" evidence="8">
    <location>
        <begin position="120"/>
        <end position="142"/>
    </location>
</feature>
<protein>
    <submittedName>
        <fullName evidence="9">Uncharacterized protein</fullName>
    </submittedName>
</protein>
<dbReference type="EMBL" id="CAXIEN010000014">
    <property type="protein sequence ID" value="CAL1264850.1"/>
    <property type="molecule type" value="Genomic_DNA"/>
</dbReference>